<feature type="compositionally biased region" description="Polar residues" evidence="1">
    <location>
        <begin position="37"/>
        <end position="46"/>
    </location>
</feature>
<dbReference type="OrthoDB" id="340550at2759"/>
<evidence type="ECO:0000313" key="3">
    <source>
        <dbReference type="Proteomes" id="UP000784919"/>
    </source>
</evidence>
<name>A0A9P7MUV9_9HYPO</name>
<feature type="region of interest" description="Disordered" evidence="1">
    <location>
        <begin position="1"/>
        <end position="98"/>
    </location>
</feature>
<feature type="compositionally biased region" description="Basic and acidic residues" evidence="1">
    <location>
        <begin position="310"/>
        <end position="326"/>
    </location>
</feature>
<dbReference type="PANTHER" id="PTHR42106">
    <property type="entry name" value="CHROMOSOME 10, WHOLE GENOME SHOTGUN SEQUENCE"/>
    <property type="match status" value="1"/>
</dbReference>
<dbReference type="AlphaFoldDB" id="A0A9P7MUV9"/>
<feature type="compositionally biased region" description="Polar residues" evidence="1">
    <location>
        <begin position="580"/>
        <end position="593"/>
    </location>
</feature>
<proteinExistence type="predicted"/>
<protein>
    <submittedName>
        <fullName evidence="2">Uncharacterized protein</fullName>
    </submittedName>
</protein>
<dbReference type="Proteomes" id="UP000784919">
    <property type="component" value="Unassembled WGS sequence"/>
</dbReference>
<gene>
    <name evidence="2" type="ORF">E4U56_007198</name>
</gene>
<feature type="region of interest" description="Disordered" evidence="1">
    <location>
        <begin position="186"/>
        <end position="211"/>
    </location>
</feature>
<evidence type="ECO:0000256" key="1">
    <source>
        <dbReference type="SAM" id="MobiDB-lite"/>
    </source>
</evidence>
<reference evidence="2" key="1">
    <citation type="journal article" date="2020" name="bioRxiv">
        <title>Whole genome comparisons of ergot fungi reveals the divergence and evolution of species within the genus Claviceps are the result of varying mechanisms driving genome evolution and host range expansion.</title>
        <authorList>
            <person name="Wyka S.A."/>
            <person name="Mondo S.J."/>
            <person name="Liu M."/>
            <person name="Dettman J."/>
            <person name="Nalam V."/>
            <person name="Broders K.D."/>
        </authorList>
    </citation>
    <scope>NUCLEOTIDE SEQUENCE</scope>
    <source>
        <strain evidence="2">CCC 1102</strain>
    </source>
</reference>
<comment type="caution">
    <text evidence="2">The sequence shown here is derived from an EMBL/GenBank/DDBJ whole genome shotgun (WGS) entry which is preliminary data.</text>
</comment>
<sequence>MDEASVMANGQSGPFIHDMSPRANKTRSLSDGGGTPSKISSSPRITETSRRISKDDIDVRDAQPPATPRHTQVEGWSLQMPPRPFTPPSTTSNSYGRPPLSPNLDASHTYTSPANILPRLSRGLGFSRAATSLHHSTLAESSPDSSPIIDNRAMSMPRCGSEFGAPQQSSSSLWSIMDSREKVNINSSLGSTPQQLVRSDSSSSSCFDDAMDEDTEEPYVTTPQVFRSTSSLPQAGPFGSPAMGSLVHFQQRQRYRKQYTKKMCGPLGLGFNMSAASITKSPSGNSSNTRRESISWQANQLHITTADGDESVKSLSDVDSHGGDGSRKVIRRAVTRQRNLLPKTKTFARIRAALFEEVAPAEAETRREAEVVKQVRESIDTRKPRVPSLSSESVTATGALSSPNLTYTDTIDDIQDYDMAVLSDLSTGTPSQFKQYALKNPKMLGDAVSESSSVGGALRTPPPLAFLPLESSSGLSEDAIMDSPLPGRLSRGSFSYDSNAQGPSAADYSWRFNNKRRRDDDFDPMSFKRRAVSPGMSVHNSPIPHSPLQRDSIPWGTRAGSAGGERGGSSALSDAGSVSGGNSVTYSSGTPGRQSGKGMVGLQGMADTNDGIMRMSMD</sequence>
<dbReference type="EMBL" id="SRPS01000066">
    <property type="protein sequence ID" value="KAG5970919.1"/>
    <property type="molecule type" value="Genomic_DNA"/>
</dbReference>
<evidence type="ECO:0000313" key="2">
    <source>
        <dbReference type="EMBL" id="KAG5970919.1"/>
    </source>
</evidence>
<feature type="compositionally biased region" description="Polar residues" evidence="1">
    <location>
        <begin position="186"/>
        <end position="198"/>
    </location>
</feature>
<dbReference type="PANTHER" id="PTHR42106:SF1">
    <property type="match status" value="1"/>
</dbReference>
<feature type="region of interest" description="Disordered" evidence="1">
    <location>
        <begin position="492"/>
        <end position="618"/>
    </location>
</feature>
<organism evidence="2 3">
    <name type="scientific">Claviceps arundinis</name>
    <dbReference type="NCBI Taxonomy" id="1623583"/>
    <lineage>
        <taxon>Eukaryota</taxon>
        <taxon>Fungi</taxon>
        <taxon>Dikarya</taxon>
        <taxon>Ascomycota</taxon>
        <taxon>Pezizomycotina</taxon>
        <taxon>Sordariomycetes</taxon>
        <taxon>Hypocreomycetidae</taxon>
        <taxon>Hypocreales</taxon>
        <taxon>Clavicipitaceae</taxon>
        <taxon>Claviceps</taxon>
    </lineage>
</organism>
<feature type="compositionally biased region" description="Basic and acidic residues" evidence="1">
    <location>
        <begin position="47"/>
        <end position="61"/>
    </location>
</feature>
<accession>A0A9P7MUV9</accession>
<feature type="region of interest" description="Disordered" evidence="1">
    <location>
        <begin position="305"/>
        <end position="326"/>
    </location>
</feature>
<feature type="compositionally biased region" description="Polar residues" evidence="1">
    <location>
        <begin position="492"/>
        <end position="502"/>
    </location>
</feature>